<proteinExistence type="predicted"/>
<dbReference type="AlphaFoldDB" id="A0A3B1C0S2"/>
<accession>A0A3B1C0S2</accession>
<reference evidence="1" key="1">
    <citation type="submission" date="2018-06" db="EMBL/GenBank/DDBJ databases">
        <authorList>
            <person name="Zhirakovskaya E."/>
        </authorList>
    </citation>
    <scope>NUCLEOTIDE SEQUENCE</scope>
</reference>
<protein>
    <submittedName>
        <fullName evidence="1">Uncharacterized protein</fullName>
    </submittedName>
</protein>
<name>A0A3B1C0S2_9ZZZZ</name>
<gene>
    <name evidence="1" type="ORF">MNBD_NITROSPINAE04-2599</name>
</gene>
<organism evidence="1">
    <name type="scientific">hydrothermal vent metagenome</name>
    <dbReference type="NCBI Taxonomy" id="652676"/>
    <lineage>
        <taxon>unclassified sequences</taxon>
        <taxon>metagenomes</taxon>
        <taxon>ecological metagenomes</taxon>
    </lineage>
</organism>
<sequence length="142" mass="16108">MIKAELWAFQNTEKAAHIMSKDGAGYLPLPEKVIKRAMTYYDPQVYGKQGTGAIQHPEWEAKRWSCQPYQFASTTDRVVAELKRTKMEGKVDFIQKLDQNKVQSELMYLDGVVEAAAKLGGLHQFDGVNKDDPYNRVEVIGI</sequence>
<dbReference type="EMBL" id="UOGA01000206">
    <property type="protein sequence ID" value="VAX21672.1"/>
    <property type="molecule type" value="Genomic_DNA"/>
</dbReference>
<evidence type="ECO:0000313" key="1">
    <source>
        <dbReference type="EMBL" id="VAX21672.1"/>
    </source>
</evidence>